<sequence>MSKERPLVFGSPDMRADDLYLIARRHESILDPREVEVLEAARRELAAHHEARRPVYRMLHE</sequence>
<dbReference type="RefSeq" id="WP_213671106.1">
    <property type="nucleotide sequence ID" value="NZ_JAHCDA010000003.1"/>
</dbReference>
<reference evidence="1 2" key="1">
    <citation type="submission" date="2021-05" db="EMBL/GenBank/DDBJ databases">
        <title>Roseococcus sp. XZZS9, whole genome shotgun sequencing project.</title>
        <authorList>
            <person name="Zhao G."/>
            <person name="Shen L."/>
        </authorList>
    </citation>
    <scope>NUCLEOTIDE SEQUENCE [LARGE SCALE GENOMIC DNA]</scope>
    <source>
        <strain evidence="1 2">XZZS9</strain>
    </source>
</reference>
<proteinExistence type="predicted"/>
<keyword evidence="2" id="KW-1185">Reference proteome</keyword>
<comment type="caution">
    <text evidence="1">The sequence shown here is derived from an EMBL/GenBank/DDBJ whole genome shotgun (WGS) entry which is preliminary data.</text>
</comment>
<accession>A0ABS5QFX2</accession>
<gene>
    <name evidence="1" type="ORF">KHU32_15715</name>
</gene>
<dbReference type="Proteomes" id="UP000766336">
    <property type="component" value="Unassembled WGS sequence"/>
</dbReference>
<evidence type="ECO:0000313" key="1">
    <source>
        <dbReference type="EMBL" id="MBS7812398.1"/>
    </source>
</evidence>
<dbReference type="EMBL" id="JAHCDA010000003">
    <property type="protein sequence ID" value="MBS7812398.1"/>
    <property type="molecule type" value="Genomic_DNA"/>
</dbReference>
<name>A0ABS5QFX2_9PROT</name>
<evidence type="ECO:0000313" key="2">
    <source>
        <dbReference type="Proteomes" id="UP000766336"/>
    </source>
</evidence>
<protein>
    <submittedName>
        <fullName evidence="1">Uncharacterized protein</fullName>
    </submittedName>
</protein>
<organism evidence="1 2">
    <name type="scientific">Roseococcus pinisoli</name>
    <dbReference type="NCBI Taxonomy" id="2835040"/>
    <lineage>
        <taxon>Bacteria</taxon>
        <taxon>Pseudomonadati</taxon>
        <taxon>Pseudomonadota</taxon>
        <taxon>Alphaproteobacteria</taxon>
        <taxon>Acetobacterales</taxon>
        <taxon>Roseomonadaceae</taxon>
        <taxon>Roseococcus</taxon>
    </lineage>
</organism>